<reference evidence="6 7" key="1">
    <citation type="submission" date="2022-01" db="EMBL/GenBank/DDBJ databases">
        <title>Octadecabacter sp. nov., isolated from a marine alga.</title>
        <authorList>
            <person name="Jin M.S."/>
            <person name="Kim H.M."/>
            <person name="Han D.M."/>
            <person name="Jung J.J."/>
            <person name="Jeon C.O."/>
        </authorList>
    </citation>
    <scope>NUCLEOTIDE SEQUENCE [LARGE SCALE GENOMIC DNA]</scope>
    <source>
        <strain evidence="6 7">G9-8</strain>
    </source>
</reference>
<dbReference type="EMBL" id="JAKGAQ010000001">
    <property type="protein sequence ID" value="MCF2870747.1"/>
    <property type="molecule type" value="Genomic_DNA"/>
</dbReference>
<gene>
    <name evidence="6" type="ORF">L0664_06680</name>
</gene>
<keyword evidence="3" id="KW-0408">Iron</keyword>
<keyword evidence="2" id="KW-0378">Hydrolase</keyword>
<dbReference type="PANTHER" id="PTHR42988:SF2">
    <property type="entry name" value="CYCLIC NUCLEOTIDE PHOSPHODIESTERASE CBUA0032-RELATED"/>
    <property type="match status" value="1"/>
</dbReference>
<dbReference type="InterPro" id="IPR004843">
    <property type="entry name" value="Calcineurin-like_PHP"/>
</dbReference>
<evidence type="ECO:0000313" key="6">
    <source>
        <dbReference type="EMBL" id="MCF2870747.1"/>
    </source>
</evidence>
<dbReference type="InterPro" id="IPR050884">
    <property type="entry name" value="CNP_phosphodiesterase-III"/>
</dbReference>
<protein>
    <submittedName>
        <fullName evidence="6">Metallophosphoesterase</fullName>
    </submittedName>
</protein>
<dbReference type="Gene3D" id="3.60.21.10">
    <property type="match status" value="1"/>
</dbReference>
<accession>A0ABS9CU32</accession>
<comment type="similarity">
    <text evidence="4">Belongs to the cyclic nucleotide phosphodiesterase class-III family.</text>
</comment>
<evidence type="ECO:0000256" key="3">
    <source>
        <dbReference type="ARBA" id="ARBA00023004"/>
    </source>
</evidence>
<evidence type="ECO:0000256" key="2">
    <source>
        <dbReference type="ARBA" id="ARBA00022801"/>
    </source>
</evidence>
<dbReference type="Proteomes" id="UP001200557">
    <property type="component" value="Unassembled WGS sequence"/>
</dbReference>
<keyword evidence="1" id="KW-0479">Metal-binding</keyword>
<dbReference type="PANTHER" id="PTHR42988">
    <property type="entry name" value="PHOSPHOHYDROLASE"/>
    <property type="match status" value="1"/>
</dbReference>
<dbReference type="Pfam" id="PF00149">
    <property type="entry name" value="Metallophos"/>
    <property type="match status" value="1"/>
</dbReference>
<organism evidence="6 7">
    <name type="scientific">Octadecabacter dasysiphoniae</name>
    <dbReference type="NCBI Taxonomy" id="2909341"/>
    <lineage>
        <taxon>Bacteria</taxon>
        <taxon>Pseudomonadati</taxon>
        <taxon>Pseudomonadota</taxon>
        <taxon>Alphaproteobacteria</taxon>
        <taxon>Rhodobacterales</taxon>
        <taxon>Roseobacteraceae</taxon>
        <taxon>Octadecabacter</taxon>
    </lineage>
</organism>
<sequence>MTKLIWMSDPHYTQEGRVLGHDPRARLDAAIDHINTHHSDASMCLITGDMVNRGTHEDYAGLRKKLDTLSMPYCPMAGNHDNRTLFKQSFELPETCMQDFIQYTIRTPQGLIVCLDTHKTGSDAGEFCQNRSAWLTKTLRDAGTTPVFLFLHHPPIALGLPMQDTENMENGQAFVDLISGFTCVKYVFMGHVHRPITGTIDHIPFATMRSVLYQAPPPRPEWTWKTFTPSAEAPCIGVIQIVNSSVIMQYDQFCPYETGVLSG</sequence>
<dbReference type="RefSeq" id="WP_235224841.1">
    <property type="nucleotide sequence ID" value="NZ_JAKGAQ010000001.1"/>
</dbReference>
<dbReference type="InterPro" id="IPR029052">
    <property type="entry name" value="Metallo-depent_PP-like"/>
</dbReference>
<comment type="caution">
    <text evidence="6">The sequence shown here is derived from an EMBL/GenBank/DDBJ whole genome shotgun (WGS) entry which is preliminary data.</text>
</comment>
<name>A0ABS9CU32_9RHOB</name>
<feature type="domain" description="Calcineurin-like phosphoesterase" evidence="5">
    <location>
        <begin position="3"/>
        <end position="195"/>
    </location>
</feature>
<evidence type="ECO:0000313" key="7">
    <source>
        <dbReference type="Proteomes" id="UP001200557"/>
    </source>
</evidence>
<keyword evidence="7" id="KW-1185">Reference proteome</keyword>
<evidence type="ECO:0000256" key="1">
    <source>
        <dbReference type="ARBA" id="ARBA00022723"/>
    </source>
</evidence>
<proteinExistence type="inferred from homology"/>
<evidence type="ECO:0000259" key="5">
    <source>
        <dbReference type="Pfam" id="PF00149"/>
    </source>
</evidence>
<evidence type="ECO:0000256" key="4">
    <source>
        <dbReference type="ARBA" id="ARBA00025742"/>
    </source>
</evidence>
<dbReference type="SUPFAM" id="SSF56300">
    <property type="entry name" value="Metallo-dependent phosphatases"/>
    <property type="match status" value="1"/>
</dbReference>